<dbReference type="GO" id="GO:0046872">
    <property type="term" value="F:metal ion binding"/>
    <property type="evidence" value="ECO:0007669"/>
    <property type="project" value="UniProtKB-KW"/>
</dbReference>
<dbReference type="EC" id="2.3.1.234" evidence="1"/>
<dbReference type="AlphaFoldDB" id="A0A8D4UU83"/>
<evidence type="ECO:0000259" key="8">
    <source>
        <dbReference type="Pfam" id="PF00814"/>
    </source>
</evidence>
<evidence type="ECO:0000256" key="1">
    <source>
        <dbReference type="ARBA" id="ARBA00012156"/>
    </source>
</evidence>
<dbReference type="PANTHER" id="PTHR11735">
    <property type="entry name" value="TRNA N6-ADENOSINE THREONYLCARBAMOYLTRANSFERASE"/>
    <property type="match status" value="1"/>
</dbReference>
<dbReference type="SUPFAM" id="SSF53067">
    <property type="entry name" value="Actin-like ATPase domain"/>
    <property type="match status" value="1"/>
</dbReference>
<keyword evidence="6" id="KW-0012">Acyltransferase</keyword>
<name>A0A8D4UU83_9FIRM</name>
<comment type="catalytic activity">
    <reaction evidence="7">
        <text>L-threonylcarbamoyladenylate + adenosine(37) in tRNA = N(6)-L-threonylcarbamoyladenosine(37) in tRNA + AMP + H(+)</text>
        <dbReference type="Rhea" id="RHEA:37059"/>
        <dbReference type="Rhea" id="RHEA-COMP:10162"/>
        <dbReference type="Rhea" id="RHEA-COMP:10163"/>
        <dbReference type="ChEBI" id="CHEBI:15378"/>
        <dbReference type="ChEBI" id="CHEBI:73682"/>
        <dbReference type="ChEBI" id="CHEBI:74411"/>
        <dbReference type="ChEBI" id="CHEBI:74418"/>
        <dbReference type="ChEBI" id="CHEBI:456215"/>
        <dbReference type="EC" id="2.3.1.234"/>
    </reaction>
</comment>
<dbReference type="PRINTS" id="PR00789">
    <property type="entry name" value="OSIALOPTASE"/>
</dbReference>
<dbReference type="InterPro" id="IPR043129">
    <property type="entry name" value="ATPase_NBD"/>
</dbReference>
<evidence type="ECO:0000313" key="10">
    <source>
        <dbReference type="Proteomes" id="UP000320585"/>
    </source>
</evidence>
<dbReference type="Gene3D" id="3.30.420.40">
    <property type="match status" value="2"/>
</dbReference>
<reference evidence="10" key="1">
    <citation type="submission" date="2019-05" db="EMBL/GenBank/DDBJ databases">
        <title>Complete genome sequencing of Dialister sp. strain 5BBH33.</title>
        <authorList>
            <person name="Sakamoto M."/>
            <person name="Murakami T."/>
            <person name="Mori H."/>
        </authorList>
    </citation>
    <scope>NUCLEOTIDE SEQUENCE [LARGE SCALE GENOMIC DNA]</scope>
    <source>
        <strain evidence="10">5BBH33</strain>
    </source>
</reference>
<dbReference type="Pfam" id="PF00814">
    <property type="entry name" value="TsaD"/>
    <property type="match status" value="1"/>
</dbReference>
<dbReference type="Proteomes" id="UP000320585">
    <property type="component" value="Chromosome"/>
</dbReference>
<dbReference type="InterPro" id="IPR017861">
    <property type="entry name" value="KAE1/TsaD"/>
</dbReference>
<keyword evidence="5" id="KW-0408">Iron</keyword>
<dbReference type="GeneID" id="92716153"/>
<dbReference type="RefSeq" id="WP_231939220.1">
    <property type="nucleotide sequence ID" value="NZ_AP019697.1"/>
</dbReference>
<proteinExistence type="predicted"/>
<gene>
    <name evidence="9" type="ORF">Dia5BBH33_09410</name>
</gene>
<dbReference type="PANTHER" id="PTHR11735:SF6">
    <property type="entry name" value="TRNA N6-ADENOSINE THREONYLCARBAMOYLTRANSFERASE, MITOCHONDRIAL"/>
    <property type="match status" value="1"/>
</dbReference>
<evidence type="ECO:0000256" key="5">
    <source>
        <dbReference type="ARBA" id="ARBA00023004"/>
    </source>
</evidence>
<accession>A0A8D4UU83</accession>
<evidence type="ECO:0000256" key="2">
    <source>
        <dbReference type="ARBA" id="ARBA00022679"/>
    </source>
</evidence>
<evidence type="ECO:0000256" key="6">
    <source>
        <dbReference type="ARBA" id="ARBA00023315"/>
    </source>
</evidence>
<protein>
    <recommendedName>
        <fullName evidence="1">N(6)-L-threonylcarbamoyladenine synthase</fullName>
        <ecNumber evidence="1">2.3.1.234</ecNumber>
    </recommendedName>
</protein>
<dbReference type="GO" id="GO:0008033">
    <property type="term" value="P:tRNA processing"/>
    <property type="evidence" value="ECO:0007669"/>
    <property type="project" value="UniProtKB-KW"/>
</dbReference>
<evidence type="ECO:0000256" key="7">
    <source>
        <dbReference type="ARBA" id="ARBA00048117"/>
    </source>
</evidence>
<dbReference type="GO" id="GO:0061711">
    <property type="term" value="F:tRNA N(6)-L-threonylcarbamoyladenine synthase activity"/>
    <property type="evidence" value="ECO:0007669"/>
    <property type="project" value="UniProtKB-EC"/>
</dbReference>
<organism evidence="9 10">
    <name type="scientific">Dialister hominis</name>
    <dbReference type="NCBI Taxonomy" id="2582419"/>
    <lineage>
        <taxon>Bacteria</taxon>
        <taxon>Bacillati</taxon>
        <taxon>Bacillota</taxon>
        <taxon>Negativicutes</taxon>
        <taxon>Veillonellales</taxon>
        <taxon>Veillonellaceae</taxon>
        <taxon>Dialister</taxon>
    </lineage>
</organism>
<dbReference type="KEGG" id="dho:Dia5BBH33_09410"/>
<evidence type="ECO:0000256" key="4">
    <source>
        <dbReference type="ARBA" id="ARBA00022723"/>
    </source>
</evidence>
<keyword evidence="2" id="KW-0808">Transferase</keyword>
<keyword evidence="10" id="KW-1185">Reference proteome</keyword>
<keyword evidence="4" id="KW-0479">Metal-binding</keyword>
<sequence length="215" mass="23789">MSKFLGIDTSCYTTSLAVYDSEKGLICEERIILKVKMGGRGLSQSNMVYQHVRNLPVLMQRISPSLGDVSVIGVSSFPRRRADSFMPAFLVGKGLADSLSAAVHIPMYQFSHQENHALSAIREAPELWGKDFYLMHLSGGTQDVLRCAWKQNKIEIQELITTRDITAGQLIDRIGVALGLPFPAGKHLEILAMEGKDKNYVLPMTKILNAFSFSG</sequence>
<feature type="domain" description="Gcp-like" evidence="8">
    <location>
        <begin position="87"/>
        <end position="215"/>
    </location>
</feature>
<dbReference type="EMBL" id="AP019697">
    <property type="protein sequence ID" value="BBK25006.1"/>
    <property type="molecule type" value="Genomic_DNA"/>
</dbReference>
<evidence type="ECO:0000313" key="9">
    <source>
        <dbReference type="EMBL" id="BBK25006.1"/>
    </source>
</evidence>
<dbReference type="InterPro" id="IPR000905">
    <property type="entry name" value="Gcp-like_dom"/>
</dbReference>
<evidence type="ECO:0000256" key="3">
    <source>
        <dbReference type="ARBA" id="ARBA00022694"/>
    </source>
</evidence>
<keyword evidence="3" id="KW-0819">tRNA processing</keyword>